<evidence type="ECO:0000313" key="2">
    <source>
        <dbReference type="Proteomes" id="UP000198336"/>
    </source>
</evidence>
<evidence type="ECO:0000313" key="1">
    <source>
        <dbReference type="EMBL" id="OXB00493.1"/>
    </source>
</evidence>
<dbReference type="Proteomes" id="UP000198336">
    <property type="component" value="Unassembled WGS sequence"/>
</dbReference>
<organism evidence="1 2">
    <name type="scientific">Flavobacterium oncorhynchi</name>
    <dbReference type="NCBI Taxonomy" id="728056"/>
    <lineage>
        <taxon>Bacteria</taxon>
        <taxon>Pseudomonadati</taxon>
        <taxon>Bacteroidota</taxon>
        <taxon>Flavobacteriia</taxon>
        <taxon>Flavobacteriales</taxon>
        <taxon>Flavobacteriaceae</taxon>
        <taxon>Flavobacterium</taxon>
    </lineage>
</organism>
<reference evidence="1 2" key="1">
    <citation type="submission" date="2016-11" db="EMBL/GenBank/DDBJ databases">
        <title>Whole genomes of Flavobacteriaceae.</title>
        <authorList>
            <person name="Stine C."/>
            <person name="Li C."/>
            <person name="Tadesse D."/>
        </authorList>
    </citation>
    <scope>NUCLEOTIDE SEQUENCE [LARGE SCALE GENOMIC DNA]</scope>
    <source>
        <strain evidence="1 2">CCUG 59446</strain>
    </source>
</reference>
<dbReference type="AlphaFoldDB" id="A0A226I2I1"/>
<proteinExistence type="predicted"/>
<comment type="caution">
    <text evidence="1">The sequence shown here is derived from an EMBL/GenBank/DDBJ whole genome shotgun (WGS) entry which is preliminary data.</text>
</comment>
<protein>
    <submittedName>
        <fullName evidence="1">Uncharacterized protein</fullName>
    </submittedName>
</protein>
<dbReference type="EMBL" id="MUHA01000010">
    <property type="protein sequence ID" value="OXB00493.1"/>
    <property type="molecule type" value="Genomic_DNA"/>
</dbReference>
<gene>
    <name evidence="1" type="ORF">B0A75_08735</name>
</gene>
<name>A0A226I2I1_9FLAO</name>
<keyword evidence="2" id="KW-1185">Reference proteome</keyword>
<sequence>MTVVGTDWSPVVPTITEAGSDYAGTYESTSTQMSLNLTVPALLGTGKISVRYEPNPTWNNALKIDVRKLNNGSGLCVLCSMTPNQAAPYQEVLTNDTELFRVVAVLSLAEVTNIGLNLRVRGVSVTTPVDNYTARIVFTIGPQ</sequence>
<accession>A0A226I2I1</accession>